<evidence type="ECO:0000313" key="4">
    <source>
        <dbReference type="Proteomes" id="UP000002320"/>
    </source>
</evidence>
<dbReference type="EMBL" id="DS233682">
    <property type="protein sequence ID" value="EDS31121.1"/>
    <property type="molecule type" value="Genomic_DNA"/>
</dbReference>
<dbReference type="Proteomes" id="UP000002320">
    <property type="component" value="Unassembled WGS sequence"/>
</dbReference>
<dbReference type="AlphaFoldDB" id="B0XK24"/>
<accession>B0XK24</accession>
<protein>
    <submittedName>
        <fullName evidence="2 3">Disulfide oxidoreductase</fullName>
    </submittedName>
</protein>
<feature type="region of interest" description="Disordered" evidence="1">
    <location>
        <begin position="1"/>
        <end position="75"/>
    </location>
</feature>
<evidence type="ECO:0000313" key="2">
    <source>
        <dbReference type="EMBL" id="EDS31121.1"/>
    </source>
</evidence>
<keyword evidence="4" id="KW-1185">Reference proteome</keyword>
<sequence>MGRGLDLNNTSPARPSLPSPSKEQHSINNPADHCGNSGRLALPTKNPPAAVKQRHSASSQDPSQRGARPAADGRSASFSALRAIWGHDVTAKVLAINNEALIHEEGNTGKNWPEYLSQSKTRGRRQGSAQDADQDRRSAGQTLTDDGRRARLAIDQKHVREDPPGAHDPDSPQQPRDCPQKSKSQIADSSRDVDFLDALMNDRCYSTRRLPHATTPNMTASSPCPRSTTNLRMWVNMAERGNQQFRIGDGRRFGTTSEPAERHVCAAFGSNLLYQNLQGQPQPAMHKPASKVPHDRSQRQTVTASPPRTAAVEHCPARSSPWRSICSGLAFPFSERRPCCSTTIPRSPGRTESPTGSCTT</sequence>
<name>B0XK24_CULQU</name>
<dbReference type="VEuPathDB" id="VectorBase:CPIJ019780"/>
<feature type="compositionally biased region" description="Basic and acidic residues" evidence="1">
    <location>
        <begin position="145"/>
        <end position="170"/>
    </location>
</feature>
<organism>
    <name type="scientific">Culex quinquefasciatus</name>
    <name type="common">Southern house mosquito</name>
    <name type="synonym">Culex pungens</name>
    <dbReference type="NCBI Taxonomy" id="7176"/>
    <lineage>
        <taxon>Eukaryota</taxon>
        <taxon>Metazoa</taxon>
        <taxon>Ecdysozoa</taxon>
        <taxon>Arthropoda</taxon>
        <taxon>Hexapoda</taxon>
        <taxon>Insecta</taxon>
        <taxon>Pterygota</taxon>
        <taxon>Neoptera</taxon>
        <taxon>Endopterygota</taxon>
        <taxon>Diptera</taxon>
        <taxon>Nematocera</taxon>
        <taxon>Culicoidea</taxon>
        <taxon>Culicidae</taxon>
        <taxon>Culicinae</taxon>
        <taxon>Culicini</taxon>
        <taxon>Culex</taxon>
        <taxon>Culex</taxon>
    </lineage>
</organism>
<dbReference type="InParanoid" id="B0XK24"/>
<gene>
    <name evidence="3" type="primary">6054010</name>
    <name evidence="2" type="ORF">CpipJ_CPIJ019780</name>
</gene>
<dbReference type="HOGENOM" id="CLU_769992_0_0_1"/>
<dbReference type="KEGG" id="cqu:CpipJ_CPIJ019780"/>
<feature type="region of interest" description="Disordered" evidence="1">
    <location>
        <begin position="340"/>
        <end position="360"/>
    </location>
</feature>
<evidence type="ECO:0000313" key="3">
    <source>
        <dbReference type="EnsemblMetazoa" id="CPIJ019780-PA"/>
    </source>
</evidence>
<evidence type="ECO:0000256" key="1">
    <source>
        <dbReference type="SAM" id="MobiDB-lite"/>
    </source>
</evidence>
<dbReference type="VEuPathDB" id="VectorBase:CQUJHB005648"/>
<feature type="region of interest" description="Disordered" evidence="1">
    <location>
        <begin position="107"/>
        <end position="191"/>
    </location>
</feature>
<reference evidence="2" key="1">
    <citation type="submission" date="2007-03" db="EMBL/GenBank/DDBJ databases">
        <title>Annotation of Culex pipiens quinquefasciatus.</title>
        <authorList>
            <consortium name="The Broad Institute Genome Sequencing Platform"/>
            <person name="Atkinson P.W."/>
            <person name="Hemingway J."/>
            <person name="Christensen B.M."/>
            <person name="Higgs S."/>
            <person name="Kodira C."/>
            <person name="Hannick L."/>
            <person name="Megy K."/>
            <person name="O'Leary S."/>
            <person name="Pearson M."/>
            <person name="Haas B.J."/>
            <person name="Mauceli E."/>
            <person name="Wortman J.R."/>
            <person name="Lee N.H."/>
            <person name="Guigo R."/>
            <person name="Stanke M."/>
            <person name="Alvarado L."/>
            <person name="Amedeo P."/>
            <person name="Antoine C.H."/>
            <person name="Arensburger P."/>
            <person name="Bidwell S.L."/>
            <person name="Crawford M."/>
            <person name="Camaro F."/>
            <person name="Devon K."/>
            <person name="Engels R."/>
            <person name="Hammond M."/>
            <person name="Howarth C."/>
            <person name="Koehrsen M."/>
            <person name="Lawson D."/>
            <person name="Montgomery P."/>
            <person name="Nene V."/>
            <person name="Nusbaum C."/>
            <person name="Puiu D."/>
            <person name="Romero-Severson J."/>
            <person name="Severson D.W."/>
            <person name="Shumway M."/>
            <person name="Sisk P."/>
            <person name="Stolte C."/>
            <person name="Zeng Q."/>
            <person name="Eisenstadt E."/>
            <person name="Fraser-Liggett C."/>
            <person name="Strausberg R."/>
            <person name="Galagan J."/>
            <person name="Birren B."/>
            <person name="Collins F.H."/>
        </authorList>
    </citation>
    <scope>NUCLEOTIDE SEQUENCE [LARGE SCALE GENOMIC DNA]</scope>
    <source>
        <strain evidence="2">JHB</strain>
    </source>
</reference>
<reference evidence="3" key="2">
    <citation type="submission" date="2021-02" db="UniProtKB">
        <authorList>
            <consortium name="EnsemblMetazoa"/>
        </authorList>
    </citation>
    <scope>IDENTIFICATION</scope>
    <source>
        <strain evidence="3">JHB</strain>
    </source>
</reference>
<proteinExistence type="predicted"/>
<feature type="region of interest" description="Disordered" evidence="1">
    <location>
        <begin position="280"/>
        <end position="311"/>
    </location>
</feature>
<dbReference type="EnsemblMetazoa" id="CPIJ019780-RA">
    <property type="protein sequence ID" value="CPIJ019780-PA"/>
    <property type="gene ID" value="CPIJ019780"/>
</dbReference>